<feature type="transmembrane region" description="Helical" evidence="2">
    <location>
        <begin position="145"/>
        <end position="164"/>
    </location>
</feature>
<keyword evidence="5" id="KW-1185">Reference proteome</keyword>
<protein>
    <submittedName>
        <fullName evidence="4">Uncharacterized protein</fullName>
    </submittedName>
</protein>
<evidence type="ECO:0000313" key="5">
    <source>
        <dbReference type="Proteomes" id="UP000887568"/>
    </source>
</evidence>
<keyword evidence="2" id="KW-0812">Transmembrane</keyword>
<dbReference type="GeneID" id="119746114"/>
<dbReference type="Proteomes" id="UP000887568">
    <property type="component" value="Unplaced"/>
</dbReference>
<feature type="signal peptide" evidence="3">
    <location>
        <begin position="1"/>
        <end position="17"/>
    </location>
</feature>
<keyword evidence="2" id="KW-0472">Membrane</keyword>
<name>A0A914BRB9_PATMI</name>
<dbReference type="RefSeq" id="XP_038078838.1">
    <property type="nucleotide sequence ID" value="XM_038222910.1"/>
</dbReference>
<keyword evidence="2" id="KW-1133">Transmembrane helix</keyword>
<accession>A0A914BRB9</accession>
<feature type="region of interest" description="Disordered" evidence="1">
    <location>
        <begin position="59"/>
        <end position="87"/>
    </location>
</feature>
<proteinExistence type="predicted"/>
<feature type="compositionally biased region" description="Polar residues" evidence="1">
    <location>
        <begin position="59"/>
        <end position="73"/>
    </location>
</feature>
<dbReference type="AlphaFoldDB" id="A0A914BRB9"/>
<dbReference type="EnsemblMetazoa" id="XM_038222910.1">
    <property type="protein sequence ID" value="XP_038078838.1"/>
    <property type="gene ID" value="LOC119746114"/>
</dbReference>
<organism evidence="4 5">
    <name type="scientific">Patiria miniata</name>
    <name type="common">Bat star</name>
    <name type="synonym">Asterina miniata</name>
    <dbReference type="NCBI Taxonomy" id="46514"/>
    <lineage>
        <taxon>Eukaryota</taxon>
        <taxon>Metazoa</taxon>
        <taxon>Echinodermata</taxon>
        <taxon>Eleutherozoa</taxon>
        <taxon>Asterozoa</taxon>
        <taxon>Asteroidea</taxon>
        <taxon>Valvatacea</taxon>
        <taxon>Valvatida</taxon>
        <taxon>Asterinidae</taxon>
        <taxon>Patiria</taxon>
    </lineage>
</organism>
<sequence>MEIKLIWIIVLAAVSLGQISQCGPRSMKNILHGHKSGLGLPHNKVAIVSISAFRGGNDTKQYPLQTTRSSYKPETSDKMSSLPKKRKRKMRMIRHKRWFGSKEDVNKAVENADEIADNLLRHGHKAMREHHTRERLETAAARRTTFAVCFGIMGCCFVCTVLTVKKLCSYG</sequence>
<evidence type="ECO:0000313" key="4">
    <source>
        <dbReference type="EnsemblMetazoa" id="XP_038078838.1"/>
    </source>
</evidence>
<evidence type="ECO:0000256" key="3">
    <source>
        <dbReference type="SAM" id="SignalP"/>
    </source>
</evidence>
<keyword evidence="3" id="KW-0732">Signal</keyword>
<feature type="chain" id="PRO_5036918632" evidence="3">
    <location>
        <begin position="18"/>
        <end position="171"/>
    </location>
</feature>
<evidence type="ECO:0000256" key="2">
    <source>
        <dbReference type="SAM" id="Phobius"/>
    </source>
</evidence>
<evidence type="ECO:0000256" key="1">
    <source>
        <dbReference type="SAM" id="MobiDB-lite"/>
    </source>
</evidence>
<dbReference type="OrthoDB" id="10212044at2759"/>
<reference evidence="4" key="1">
    <citation type="submission" date="2022-11" db="UniProtKB">
        <authorList>
            <consortium name="EnsemblMetazoa"/>
        </authorList>
    </citation>
    <scope>IDENTIFICATION</scope>
</reference>